<comment type="caution">
    <text evidence="2">The sequence shown here is derived from an EMBL/GenBank/DDBJ whole genome shotgun (WGS) entry which is preliminary data.</text>
</comment>
<feature type="region of interest" description="Disordered" evidence="1">
    <location>
        <begin position="329"/>
        <end position="349"/>
    </location>
</feature>
<name>A0ABY2B947_9ACTN</name>
<dbReference type="Pfam" id="PF12686">
    <property type="entry name" value="DUF3800"/>
    <property type="match status" value="1"/>
</dbReference>
<organism evidence="2 3">
    <name type="scientific">Kribbella orskensis</name>
    <dbReference type="NCBI Taxonomy" id="2512216"/>
    <lineage>
        <taxon>Bacteria</taxon>
        <taxon>Bacillati</taxon>
        <taxon>Actinomycetota</taxon>
        <taxon>Actinomycetes</taxon>
        <taxon>Propionibacteriales</taxon>
        <taxon>Kribbellaceae</taxon>
        <taxon>Kribbella</taxon>
    </lineage>
</organism>
<gene>
    <name evidence="2" type="ORF">EV644_12615</name>
</gene>
<evidence type="ECO:0000313" key="2">
    <source>
        <dbReference type="EMBL" id="TCO12272.1"/>
    </source>
</evidence>
<evidence type="ECO:0000313" key="3">
    <source>
        <dbReference type="Proteomes" id="UP000295818"/>
    </source>
</evidence>
<keyword evidence="3" id="KW-1185">Reference proteome</keyword>
<dbReference type="EMBL" id="SLWM01000026">
    <property type="protein sequence ID" value="TCO12272.1"/>
    <property type="molecule type" value="Genomic_DNA"/>
</dbReference>
<evidence type="ECO:0000256" key="1">
    <source>
        <dbReference type="SAM" id="MobiDB-lite"/>
    </source>
</evidence>
<dbReference type="RefSeq" id="WP_132195714.1">
    <property type="nucleotide sequence ID" value="NZ_SLWM01000026.1"/>
</dbReference>
<accession>A0ABY2B947</accession>
<sequence>MHSRPLEIACDESGFTGTNLLDPTSPVITHAGVHLDRPAAAEYVALVRARFRHTSTEYKATQMLRQRPVLEWLLGSLRGVGHVHLTDKPFFITCRIVDFLLGEPTYAAGTSLATELRPAAVTLYRDGPAVFGQLRWRAFLATFVKVMRTKRRQVINAAAVDEFYATLGDLRSTLPKRQESDSLQGILDHLSKSRPQLEEVLTLLLDDRSSVPPALEPLLPALLETALHWSTALDWSGGGRSVAIVHDEQSALTRHRVAQVQAILAEVSSGPPPLLSVTMTDSRTDPRVQLADLLAGAARHIAVAELHSRSDPALTELLRPYLSHNSLWPDAPSWQRPTGAPEIRSVTSR</sequence>
<reference evidence="2 3" key="1">
    <citation type="journal article" date="2015" name="Stand. Genomic Sci.">
        <title>Genomic Encyclopedia of Bacterial and Archaeal Type Strains, Phase III: the genomes of soil and plant-associated and newly described type strains.</title>
        <authorList>
            <person name="Whitman W.B."/>
            <person name="Woyke T."/>
            <person name="Klenk H.P."/>
            <person name="Zhou Y."/>
            <person name="Lilburn T.G."/>
            <person name="Beck B.J."/>
            <person name="De Vos P."/>
            <person name="Vandamme P."/>
            <person name="Eisen J.A."/>
            <person name="Garrity G."/>
            <person name="Hugenholtz P."/>
            <person name="Kyrpides N.C."/>
        </authorList>
    </citation>
    <scope>NUCLEOTIDE SEQUENCE [LARGE SCALE GENOMIC DNA]</scope>
    <source>
        <strain evidence="2 3">VKM Ac-2538</strain>
    </source>
</reference>
<dbReference type="Proteomes" id="UP000295818">
    <property type="component" value="Unassembled WGS sequence"/>
</dbReference>
<dbReference type="InterPro" id="IPR024524">
    <property type="entry name" value="DUF3800"/>
</dbReference>
<protein>
    <submittedName>
        <fullName evidence="2">Uncharacterized protein DUF3800</fullName>
    </submittedName>
</protein>
<proteinExistence type="predicted"/>